<dbReference type="InterPro" id="IPR011006">
    <property type="entry name" value="CheY-like_superfamily"/>
</dbReference>
<name>A0A656D1Y1_KRYT1</name>
<evidence type="ECO:0000256" key="5">
    <source>
        <dbReference type="ARBA" id="ARBA00024735"/>
    </source>
</evidence>
<dbReference type="SMART" id="SM00448">
    <property type="entry name" value="REC"/>
    <property type="match status" value="1"/>
</dbReference>
<dbReference type="InterPro" id="IPR039420">
    <property type="entry name" value="WalR-like"/>
</dbReference>
<dbReference type="Pfam" id="PF00486">
    <property type="entry name" value="Trans_reg_C"/>
    <property type="match status" value="1"/>
</dbReference>
<reference evidence="10 11" key="1">
    <citation type="submission" date="2015-11" db="EMBL/GenBank/DDBJ databases">
        <authorList>
            <person name="Varghese N."/>
        </authorList>
    </citation>
    <scope>NUCLEOTIDE SEQUENCE [LARGE SCALE GENOMIC DNA]</scope>
    <source>
        <strain evidence="10 11">JGI-24</strain>
    </source>
</reference>
<dbReference type="Gene3D" id="3.40.50.2300">
    <property type="match status" value="1"/>
</dbReference>
<dbReference type="Gene3D" id="1.10.10.10">
    <property type="entry name" value="Winged helix-like DNA-binding domain superfamily/Winged helix DNA-binding domain"/>
    <property type="match status" value="1"/>
</dbReference>
<dbReference type="PANTHER" id="PTHR48111">
    <property type="entry name" value="REGULATOR OF RPOS"/>
    <property type="match status" value="1"/>
</dbReference>
<feature type="modified residue" description="4-aspartylphosphate" evidence="6">
    <location>
        <position position="54"/>
    </location>
</feature>
<dbReference type="GO" id="GO:0000976">
    <property type="term" value="F:transcription cis-regulatory region binding"/>
    <property type="evidence" value="ECO:0007669"/>
    <property type="project" value="TreeGrafter"/>
</dbReference>
<dbReference type="GO" id="GO:0000156">
    <property type="term" value="F:phosphorelay response regulator activity"/>
    <property type="evidence" value="ECO:0007669"/>
    <property type="project" value="TreeGrafter"/>
</dbReference>
<evidence type="ECO:0000256" key="1">
    <source>
        <dbReference type="ARBA" id="ARBA00013332"/>
    </source>
</evidence>
<evidence type="ECO:0000313" key="10">
    <source>
        <dbReference type="EMBL" id="CUS96821.1"/>
    </source>
</evidence>
<dbReference type="Pfam" id="PF00072">
    <property type="entry name" value="Response_reg"/>
    <property type="match status" value="1"/>
</dbReference>
<organism evidence="10 11">
    <name type="scientific">Kryptobacter tengchongensis</name>
    <dbReference type="NCBI Taxonomy" id="1643429"/>
    <lineage>
        <taxon>Bacteria</taxon>
        <taxon>Pseudomonadati</taxon>
        <taxon>Candidatus Kryptoniota</taxon>
        <taxon>Candidatus Kryptobacter</taxon>
    </lineage>
</organism>
<proteinExistence type="predicted"/>
<evidence type="ECO:0000256" key="2">
    <source>
        <dbReference type="ARBA" id="ARBA00022553"/>
    </source>
</evidence>
<feature type="domain" description="OmpR/PhoB-type" evidence="9">
    <location>
        <begin position="131"/>
        <end position="228"/>
    </location>
</feature>
<feature type="domain" description="Response regulatory" evidence="8">
    <location>
        <begin position="5"/>
        <end position="121"/>
    </location>
</feature>
<evidence type="ECO:0000259" key="8">
    <source>
        <dbReference type="PROSITE" id="PS50110"/>
    </source>
</evidence>
<evidence type="ECO:0000313" key="11">
    <source>
        <dbReference type="Proteomes" id="UP000243065"/>
    </source>
</evidence>
<dbReference type="InterPro" id="IPR001789">
    <property type="entry name" value="Sig_transdc_resp-reg_receiver"/>
</dbReference>
<dbReference type="CDD" id="cd00383">
    <property type="entry name" value="trans_reg_C"/>
    <property type="match status" value="1"/>
</dbReference>
<dbReference type="GO" id="GO:0005829">
    <property type="term" value="C:cytosol"/>
    <property type="evidence" value="ECO:0007669"/>
    <property type="project" value="TreeGrafter"/>
</dbReference>
<feature type="DNA-binding region" description="OmpR/PhoB-type" evidence="7">
    <location>
        <begin position="131"/>
        <end position="228"/>
    </location>
</feature>
<dbReference type="InterPro" id="IPR001867">
    <property type="entry name" value="OmpR/PhoB-type_DNA-bd"/>
</dbReference>
<dbReference type="SUPFAM" id="SSF52172">
    <property type="entry name" value="CheY-like"/>
    <property type="match status" value="1"/>
</dbReference>
<keyword evidence="2 6" id="KW-0597">Phosphoprotein</keyword>
<dbReference type="SUPFAM" id="SSF46894">
    <property type="entry name" value="C-terminal effector domain of the bipartite response regulators"/>
    <property type="match status" value="1"/>
</dbReference>
<dbReference type="RefSeq" id="WP_072149669.1">
    <property type="nucleotide sequence ID" value="NZ_CZVU01000004.1"/>
</dbReference>
<keyword evidence="3" id="KW-0902">Two-component regulatory system</keyword>
<dbReference type="InterPro" id="IPR016032">
    <property type="entry name" value="Sig_transdc_resp-reg_C-effctor"/>
</dbReference>
<dbReference type="AlphaFoldDB" id="A0A656D1Y1"/>
<keyword evidence="4 7" id="KW-0238">DNA-binding</keyword>
<dbReference type="PROSITE" id="PS50110">
    <property type="entry name" value="RESPONSE_REGULATORY"/>
    <property type="match status" value="1"/>
</dbReference>
<dbReference type="Gene3D" id="6.10.250.690">
    <property type="match status" value="1"/>
</dbReference>
<dbReference type="GO" id="GO:0032993">
    <property type="term" value="C:protein-DNA complex"/>
    <property type="evidence" value="ECO:0007669"/>
    <property type="project" value="TreeGrafter"/>
</dbReference>
<evidence type="ECO:0000256" key="4">
    <source>
        <dbReference type="ARBA" id="ARBA00023125"/>
    </source>
</evidence>
<accession>A0A656D1Y1</accession>
<dbReference type="FunFam" id="1.10.10.10:FF:000018">
    <property type="entry name" value="DNA-binding response regulator ResD"/>
    <property type="match status" value="1"/>
</dbReference>
<gene>
    <name evidence="10" type="ORF">JGI24_00172</name>
</gene>
<dbReference type="EMBL" id="CZVU01000004">
    <property type="protein sequence ID" value="CUS96821.1"/>
    <property type="molecule type" value="Genomic_DNA"/>
</dbReference>
<keyword evidence="11" id="KW-1185">Reference proteome</keyword>
<evidence type="ECO:0000256" key="7">
    <source>
        <dbReference type="PROSITE-ProRule" id="PRU01091"/>
    </source>
</evidence>
<comment type="function">
    <text evidence="5">This protein is a positive regulator for the phosphate regulon. Transcription of this operon is positively regulated by PhoB and PhoR when phosphate is limited.</text>
</comment>
<dbReference type="SMART" id="SM00862">
    <property type="entry name" value="Trans_reg_C"/>
    <property type="match status" value="1"/>
</dbReference>
<evidence type="ECO:0000256" key="3">
    <source>
        <dbReference type="ARBA" id="ARBA00023012"/>
    </source>
</evidence>
<evidence type="ECO:0000259" key="9">
    <source>
        <dbReference type="PROSITE" id="PS51755"/>
    </source>
</evidence>
<protein>
    <recommendedName>
        <fullName evidence="1">Phosphate regulon transcriptional regulatory protein PhoB</fullName>
    </recommendedName>
</protein>
<dbReference type="GO" id="GO:0006355">
    <property type="term" value="P:regulation of DNA-templated transcription"/>
    <property type="evidence" value="ECO:0007669"/>
    <property type="project" value="InterPro"/>
</dbReference>
<dbReference type="Proteomes" id="UP000243065">
    <property type="component" value="Unassembled WGS sequence"/>
</dbReference>
<sequence>MAEKTIAIIEDDKDILELIALHAQKAGFKAKKFENAESFLRYLSTDIPDLLILDLMLPDIDGLEICKKLRSDPATSKLPIIILTAKIDEVDKIVGLELGADDYVTKPFSPRELMARVKAVLRRTSGEEQKAEIIKVGDMLTIDVNRMEVYVENEKVDLTLTEFKILKCLAEKLGWVFSREQILNSVWGSSKFIFDRTIDVHIKKLRDKLGKAGKLIKSVRGLGYKIESE</sequence>
<evidence type="ECO:0000256" key="6">
    <source>
        <dbReference type="PROSITE-ProRule" id="PRU00169"/>
    </source>
</evidence>
<dbReference type="OrthoDB" id="9790442at2"/>
<dbReference type="PROSITE" id="PS51755">
    <property type="entry name" value="OMPR_PHOB"/>
    <property type="match status" value="1"/>
</dbReference>
<dbReference type="PANTHER" id="PTHR48111:SF40">
    <property type="entry name" value="PHOSPHATE REGULON TRANSCRIPTIONAL REGULATORY PROTEIN PHOB"/>
    <property type="match status" value="1"/>
</dbReference>
<dbReference type="InterPro" id="IPR036388">
    <property type="entry name" value="WH-like_DNA-bd_sf"/>
</dbReference>